<dbReference type="EMBL" id="JELY01002138">
    <property type="protein sequence ID" value="KYF53484.1"/>
    <property type="molecule type" value="Genomic_DNA"/>
</dbReference>
<dbReference type="GO" id="GO:0080120">
    <property type="term" value="P:CAAX-box protein maturation"/>
    <property type="evidence" value="ECO:0007669"/>
    <property type="project" value="UniProtKB-ARBA"/>
</dbReference>
<dbReference type="Proteomes" id="UP000075420">
    <property type="component" value="Unassembled WGS sequence"/>
</dbReference>
<feature type="transmembrane region" description="Helical" evidence="2">
    <location>
        <begin position="184"/>
        <end position="217"/>
    </location>
</feature>
<evidence type="ECO:0000256" key="1">
    <source>
        <dbReference type="SAM" id="MobiDB-lite"/>
    </source>
</evidence>
<gene>
    <name evidence="4" type="ORF">BE08_13845</name>
</gene>
<feature type="transmembrane region" description="Helical" evidence="2">
    <location>
        <begin position="33"/>
        <end position="51"/>
    </location>
</feature>
<dbReference type="GO" id="GO:0004175">
    <property type="term" value="F:endopeptidase activity"/>
    <property type="evidence" value="ECO:0007669"/>
    <property type="project" value="UniProtKB-ARBA"/>
</dbReference>
<name>A0A150PCQ6_SORCE</name>
<feature type="compositionally biased region" description="Low complexity" evidence="1">
    <location>
        <begin position="1"/>
        <end position="11"/>
    </location>
</feature>
<dbReference type="Pfam" id="PF02517">
    <property type="entry name" value="Rce1-like"/>
    <property type="match status" value="1"/>
</dbReference>
<dbReference type="InterPro" id="IPR003675">
    <property type="entry name" value="Rce1/LyrA-like_dom"/>
</dbReference>
<organism evidence="4 5">
    <name type="scientific">Sorangium cellulosum</name>
    <name type="common">Polyangium cellulosum</name>
    <dbReference type="NCBI Taxonomy" id="56"/>
    <lineage>
        <taxon>Bacteria</taxon>
        <taxon>Pseudomonadati</taxon>
        <taxon>Myxococcota</taxon>
        <taxon>Polyangia</taxon>
        <taxon>Polyangiales</taxon>
        <taxon>Polyangiaceae</taxon>
        <taxon>Sorangium</taxon>
    </lineage>
</organism>
<reference evidence="4 5" key="1">
    <citation type="submission" date="2014-02" db="EMBL/GenBank/DDBJ databases">
        <title>The small core and large imbalanced accessory genome model reveals a collaborative survival strategy of Sorangium cellulosum strains in nature.</title>
        <authorList>
            <person name="Han K."/>
            <person name="Peng R."/>
            <person name="Blom J."/>
            <person name="Li Y.-Z."/>
        </authorList>
    </citation>
    <scope>NUCLEOTIDE SEQUENCE [LARGE SCALE GENOMIC DNA]</scope>
    <source>
        <strain evidence="4 5">So0157-25</strain>
    </source>
</reference>
<comment type="caution">
    <text evidence="4">The sequence shown here is derived from an EMBL/GenBank/DDBJ whole genome shotgun (WGS) entry which is preliminary data.</text>
</comment>
<feature type="domain" description="CAAX prenyl protease 2/Lysostaphin resistance protein A-like" evidence="3">
    <location>
        <begin position="146"/>
        <end position="233"/>
    </location>
</feature>
<protein>
    <recommendedName>
        <fullName evidence="3">CAAX prenyl protease 2/Lysostaphin resistance protein A-like domain-containing protein</fullName>
    </recommendedName>
</protein>
<keyword evidence="2" id="KW-0472">Membrane</keyword>
<evidence type="ECO:0000256" key="2">
    <source>
        <dbReference type="SAM" id="Phobius"/>
    </source>
</evidence>
<dbReference type="AlphaFoldDB" id="A0A150PCQ6"/>
<keyword evidence="2" id="KW-0812">Transmembrane</keyword>
<evidence type="ECO:0000313" key="5">
    <source>
        <dbReference type="Proteomes" id="UP000075420"/>
    </source>
</evidence>
<feature type="region of interest" description="Disordered" evidence="1">
    <location>
        <begin position="1"/>
        <end position="24"/>
    </location>
</feature>
<proteinExistence type="predicted"/>
<feature type="transmembrane region" description="Helical" evidence="2">
    <location>
        <begin position="223"/>
        <end position="242"/>
    </location>
</feature>
<accession>A0A150PCQ6</accession>
<evidence type="ECO:0000313" key="4">
    <source>
        <dbReference type="EMBL" id="KYF53484.1"/>
    </source>
</evidence>
<keyword evidence="2" id="KW-1133">Transmembrane helix</keyword>
<feature type="transmembrane region" description="Helical" evidence="2">
    <location>
        <begin position="63"/>
        <end position="82"/>
    </location>
</feature>
<feature type="transmembrane region" description="Helical" evidence="2">
    <location>
        <begin position="103"/>
        <end position="124"/>
    </location>
</feature>
<evidence type="ECO:0000259" key="3">
    <source>
        <dbReference type="Pfam" id="PF02517"/>
    </source>
</evidence>
<sequence>MAMNAPAIAAPEARDDSLDPAGGDAARRRHGEIVSFLVLAAALLLMSRVVQRTVTPGLSPALHMAYSWGLLLALLVPVAWYVRRQSLPLARLGVTTAGLRRSLAESLAVALVLTAACFALRIGAWTRGEPLITWGSIAGYDATWRALFFTLYVPHCLLQEFVARGVIQTSLERFLPRSGRAAHLALTSAFFGVYHLHVSLGFAFLTFAIGILFGALYARHRTLAGVTLAHAALGLASVAVGLN</sequence>